<reference evidence="1 2" key="1">
    <citation type="journal article" date="2019" name="Sci. Rep.">
        <title>Orb-weaving spider Araneus ventricosus genome elucidates the spidroin gene catalogue.</title>
        <authorList>
            <person name="Kono N."/>
            <person name="Nakamura H."/>
            <person name="Ohtoshi R."/>
            <person name="Moran D.A.P."/>
            <person name="Shinohara A."/>
            <person name="Yoshida Y."/>
            <person name="Fujiwara M."/>
            <person name="Mori M."/>
            <person name="Tomita M."/>
            <person name="Arakawa K."/>
        </authorList>
    </citation>
    <scope>NUCLEOTIDE SEQUENCE [LARGE SCALE GENOMIC DNA]</scope>
</reference>
<proteinExistence type="predicted"/>
<sequence length="81" mass="8791">MIHYAIASMDDEPSALGEDIVKSTLPTVLIFMVSLKPDPQSSSEMFELAAQHCQSSSEGSALAGQYSQSFSVALFLMLLYK</sequence>
<accession>A0A4Y2WD76</accession>
<dbReference type="AlphaFoldDB" id="A0A4Y2WD76"/>
<evidence type="ECO:0000313" key="2">
    <source>
        <dbReference type="Proteomes" id="UP000499080"/>
    </source>
</evidence>
<keyword evidence="2" id="KW-1185">Reference proteome</keyword>
<gene>
    <name evidence="1" type="ORF">AVEN_148303_1</name>
</gene>
<evidence type="ECO:0000313" key="1">
    <source>
        <dbReference type="EMBL" id="GBO34604.1"/>
    </source>
</evidence>
<dbReference type="EMBL" id="BGPR01058443">
    <property type="protein sequence ID" value="GBO34604.1"/>
    <property type="molecule type" value="Genomic_DNA"/>
</dbReference>
<protein>
    <submittedName>
        <fullName evidence="1">Uncharacterized protein</fullName>
    </submittedName>
</protein>
<comment type="caution">
    <text evidence="1">The sequence shown here is derived from an EMBL/GenBank/DDBJ whole genome shotgun (WGS) entry which is preliminary data.</text>
</comment>
<name>A0A4Y2WD76_ARAVE</name>
<dbReference type="Proteomes" id="UP000499080">
    <property type="component" value="Unassembled WGS sequence"/>
</dbReference>
<organism evidence="1 2">
    <name type="scientific">Araneus ventricosus</name>
    <name type="common">Orbweaver spider</name>
    <name type="synonym">Epeira ventricosa</name>
    <dbReference type="NCBI Taxonomy" id="182803"/>
    <lineage>
        <taxon>Eukaryota</taxon>
        <taxon>Metazoa</taxon>
        <taxon>Ecdysozoa</taxon>
        <taxon>Arthropoda</taxon>
        <taxon>Chelicerata</taxon>
        <taxon>Arachnida</taxon>
        <taxon>Araneae</taxon>
        <taxon>Araneomorphae</taxon>
        <taxon>Entelegynae</taxon>
        <taxon>Araneoidea</taxon>
        <taxon>Araneidae</taxon>
        <taxon>Araneus</taxon>
    </lineage>
</organism>